<dbReference type="Proteomes" id="UP000619479">
    <property type="component" value="Unassembled WGS sequence"/>
</dbReference>
<dbReference type="AlphaFoldDB" id="A0A919M4H9"/>
<keyword evidence="1" id="KW-0472">Membrane</keyword>
<keyword evidence="1" id="KW-0812">Transmembrane</keyword>
<keyword evidence="3" id="KW-1185">Reference proteome</keyword>
<name>A0A919M4H9_9ACTN</name>
<evidence type="ECO:0000313" key="2">
    <source>
        <dbReference type="EMBL" id="GID65632.1"/>
    </source>
</evidence>
<protein>
    <recommendedName>
        <fullName evidence="4">Lipoprotein</fullName>
    </recommendedName>
</protein>
<gene>
    <name evidence="2" type="ORF">Acy02nite_35130</name>
</gene>
<dbReference type="EMBL" id="BOMH01000027">
    <property type="protein sequence ID" value="GID65632.1"/>
    <property type="molecule type" value="Genomic_DNA"/>
</dbReference>
<comment type="caution">
    <text evidence="2">The sequence shown here is derived from an EMBL/GenBank/DDBJ whole genome shotgun (WGS) entry which is preliminary data.</text>
</comment>
<proteinExistence type="predicted"/>
<dbReference type="PROSITE" id="PS51257">
    <property type="entry name" value="PROKAR_LIPOPROTEIN"/>
    <property type="match status" value="1"/>
</dbReference>
<organism evidence="2 3">
    <name type="scientific">Actinoplanes cyaneus</name>
    <dbReference type="NCBI Taxonomy" id="52696"/>
    <lineage>
        <taxon>Bacteria</taxon>
        <taxon>Bacillati</taxon>
        <taxon>Actinomycetota</taxon>
        <taxon>Actinomycetes</taxon>
        <taxon>Micromonosporales</taxon>
        <taxon>Micromonosporaceae</taxon>
        <taxon>Actinoplanes</taxon>
    </lineage>
</organism>
<reference evidence="2" key="1">
    <citation type="submission" date="2021-01" db="EMBL/GenBank/DDBJ databases">
        <title>Whole genome shotgun sequence of Actinoplanes cyaneus NBRC 14990.</title>
        <authorList>
            <person name="Komaki H."/>
            <person name="Tamura T."/>
        </authorList>
    </citation>
    <scope>NUCLEOTIDE SEQUENCE</scope>
    <source>
        <strain evidence="2">NBRC 14990</strain>
    </source>
</reference>
<feature type="transmembrane region" description="Helical" evidence="1">
    <location>
        <begin position="36"/>
        <end position="55"/>
    </location>
</feature>
<accession>A0A919M4H9</accession>
<dbReference type="RefSeq" id="WP_203741827.1">
    <property type="nucleotide sequence ID" value="NZ_BAAAUC010000003.1"/>
</dbReference>
<evidence type="ECO:0000256" key="1">
    <source>
        <dbReference type="SAM" id="Phobius"/>
    </source>
</evidence>
<keyword evidence="1" id="KW-1133">Transmembrane helix</keyword>
<sequence>MRQAVWLVFGLLLLALGAQGCIRLLINHDPGALRVLPGGYVVHLGGYLAMALIGLRCARHNRVQPDPKNDPYR</sequence>
<evidence type="ECO:0000313" key="3">
    <source>
        <dbReference type="Proteomes" id="UP000619479"/>
    </source>
</evidence>
<evidence type="ECO:0008006" key="4">
    <source>
        <dbReference type="Google" id="ProtNLM"/>
    </source>
</evidence>